<evidence type="ECO:0000313" key="2">
    <source>
        <dbReference type="Proteomes" id="UP000887565"/>
    </source>
</evidence>
<feature type="compositionally biased region" description="Basic and acidic residues" evidence="1">
    <location>
        <begin position="57"/>
        <end position="73"/>
    </location>
</feature>
<proteinExistence type="predicted"/>
<sequence length="79" mass="8394">MYGNGNPGDSAWGSAAADPQAAGRVTVVVTYKKAGGEGMLILLDVWQNAVDNIKYNKKSDDGERGCKARRPESVRPNNG</sequence>
<keyword evidence="2" id="KW-1185">Reference proteome</keyword>
<evidence type="ECO:0000256" key="1">
    <source>
        <dbReference type="SAM" id="MobiDB-lite"/>
    </source>
</evidence>
<evidence type="ECO:0000313" key="3">
    <source>
        <dbReference type="WBParaSite" id="nRc.2.0.1.t08999-RA"/>
    </source>
</evidence>
<organism evidence="2 3">
    <name type="scientific">Romanomermis culicivorax</name>
    <name type="common">Nematode worm</name>
    <dbReference type="NCBI Taxonomy" id="13658"/>
    <lineage>
        <taxon>Eukaryota</taxon>
        <taxon>Metazoa</taxon>
        <taxon>Ecdysozoa</taxon>
        <taxon>Nematoda</taxon>
        <taxon>Enoplea</taxon>
        <taxon>Dorylaimia</taxon>
        <taxon>Mermithida</taxon>
        <taxon>Mermithoidea</taxon>
        <taxon>Mermithidae</taxon>
        <taxon>Romanomermis</taxon>
    </lineage>
</organism>
<accession>A0A915I6K9</accession>
<protein>
    <submittedName>
        <fullName evidence="3">Uncharacterized protein</fullName>
    </submittedName>
</protein>
<dbReference type="AlphaFoldDB" id="A0A915I6K9"/>
<feature type="region of interest" description="Disordered" evidence="1">
    <location>
        <begin position="56"/>
        <end position="79"/>
    </location>
</feature>
<dbReference type="WBParaSite" id="nRc.2.0.1.t08999-RA">
    <property type="protein sequence ID" value="nRc.2.0.1.t08999-RA"/>
    <property type="gene ID" value="nRc.2.0.1.g08999"/>
</dbReference>
<reference evidence="3" key="1">
    <citation type="submission" date="2022-11" db="UniProtKB">
        <authorList>
            <consortium name="WormBaseParasite"/>
        </authorList>
    </citation>
    <scope>IDENTIFICATION</scope>
</reference>
<feature type="region of interest" description="Disordered" evidence="1">
    <location>
        <begin position="1"/>
        <end position="21"/>
    </location>
</feature>
<dbReference type="Proteomes" id="UP000887565">
    <property type="component" value="Unplaced"/>
</dbReference>
<name>A0A915I6K9_ROMCU</name>